<dbReference type="STRING" id="1754190.A0A1Y2E8F4"/>
<proteinExistence type="inferred from homology"/>
<dbReference type="Proteomes" id="UP000193920">
    <property type="component" value="Unassembled WGS sequence"/>
</dbReference>
<organism evidence="6 7">
    <name type="scientific">Neocallimastix californiae</name>
    <dbReference type="NCBI Taxonomy" id="1754190"/>
    <lineage>
        <taxon>Eukaryota</taxon>
        <taxon>Fungi</taxon>
        <taxon>Fungi incertae sedis</taxon>
        <taxon>Chytridiomycota</taxon>
        <taxon>Chytridiomycota incertae sedis</taxon>
        <taxon>Neocallimastigomycetes</taxon>
        <taxon>Neocallimastigales</taxon>
        <taxon>Neocallimastigaceae</taxon>
        <taxon>Neocallimastix</taxon>
    </lineage>
</organism>
<name>A0A1Y2E8F4_9FUNG</name>
<dbReference type="InterPro" id="IPR007206">
    <property type="entry name" value="Protein_HGH1_C"/>
</dbReference>
<protein>
    <recommendedName>
        <fullName evidence="2">Protein HGH1 homolog</fullName>
    </recommendedName>
</protein>
<dbReference type="EMBL" id="MCOG01000048">
    <property type="protein sequence ID" value="ORY67840.1"/>
    <property type="molecule type" value="Genomic_DNA"/>
</dbReference>
<dbReference type="AlphaFoldDB" id="A0A1Y2E8F4"/>
<accession>A0A1Y2E8F4</accession>
<feature type="region of interest" description="Disordered" evidence="3">
    <location>
        <begin position="350"/>
        <end position="370"/>
    </location>
</feature>
<feature type="domain" description="Protein HGH1 C-terminal" evidence="5">
    <location>
        <begin position="286"/>
        <end position="339"/>
    </location>
</feature>
<dbReference type="InterPro" id="IPR007205">
    <property type="entry name" value="Protein_HGH1_N"/>
</dbReference>
<dbReference type="InterPro" id="IPR011989">
    <property type="entry name" value="ARM-like"/>
</dbReference>
<dbReference type="Pfam" id="PF04064">
    <property type="entry name" value="DUF384"/>
    <property type="match status" value="1"/>
</dbReference>
<dbReference type="PANTHER" id="PTHR13387:SF9">
    <property type="entry name" value="PROTEIN HGH1 HOMOLOG"/>
    <property type="match status" value="1"/>
</dbReference>
<evidence type="ECO:0000256" key="2">
    <source>
        <dbReference type="ARBA" id="ARBA00014076"/>
    </source>
</evidence>
<evidence type="ECO:0000259" key="5">
    <source>
        <dbReference type="Pfam" id="PF04064"/>
    </source>
</evidence>
<dbReference type="InterPro" id="IPR039717">
    <property type="entry name" value="Hgh1"/>
</dbReference>
<keyword evidence="7" id="KW-1185">Reference proteome</keyword>
<dbReference type="PANTHER" id="PTHR13387">
    <property type="entry name" value="PROTEIN HGH1 HOMOLOG"/>
    <property type="match status" value="1"/>
</dbReference>
<feature type="compositionally biased region" description="Basic and acidic residues" evidence="3">
    <location>
        <begin position="350"/>
        <end position="363"/>
    </location>
</feature>
<dbReference type="Pfam" id="PF04063">
    <property type="entry name" value="DUF383"/>
    <property type="match status" value="1"/>
</dbReference>
<dbReference type="SUPFAM" id="SSF48371">
    <property type="entry name" value="ARM repeat"/>
    <property type="match status" value="1"/>
</dbReference>
<dbReference type="InterPro" id="IPR016024">
    <property type="entry name" value="ARM-type_fold"/>
</dbReference>
<evidence type="ECO:0000313" key="6">
    <source>
        <dbReference type="EMBL" id="ORY67840.1"/>
    </source>
</evidence>
<evidence type="ECO:0000256" key="1">
    <source>
        <dbReference type="ARBA" id="ARBA00006712"/>
    </source>
</evidence>
<evidence type="ECO:0000256" key="3">
    <source>
        <dbReference type="SAM" id="MobiDB-lite"/>
    </source>
</evidence>
<sequence>MEAINELFDFLTDLKPEVRRIAVEQVLTFSNTPEYVPLFLADDMKAIKYLKLLVNDTPLIAQSALSCLINLSSKVELASQMTDERFLADVIKIILNTESPNSDIACMLLSNLSKSEVVADKLLPRADLDDSTKLRTEFTTIGKLVDVFVRGESNKLNKFANYDHLSGVFANITKLPQGRKHFLRNVEDSEYNCLLGNIICFTEHPSLLRRGGVISTIKNCCFNIESHEKMLDPNGLNILPRILLPLAGPEDFNDEEMEALPDELQLLEPTKKREPDSYMRELLIESLILLATTKFGRDYLRNHSVYPIIREMDLQETDDRVHELALKYVNMTMRPEDPNEKEDLTKHTEYIKTKHLEKDSEEKEVVDELD</sequence>
<evidence type="ECO:0000259" key="4">
    <source>
        <dbReference type="Pfam" id="PF04063"/>
    </source>
</evidence>
<reference evidence="6 7" key="1">
    <citation type="submission" date="2016-08" db="EMBL/GenBank/DDBJ databases">
        <title>A Parts List for Fungal Cellulosomes Revealed by Comparative Genomics.</title>
        <authorList>
            <consortium name="DOE Joint Genome Institute"/>
            <person name="Haitjema C.H."/>
            <person name="Gilmore S.P."/>
            <person name="Henske J.K."/>
            <person name="Solomon K.V."/>
            <person name="De Groot R."/>
            <person name="Kuo A."/>
            <person name="Mondo S.J."/>
            <person name="Salamov A.A."/>
            <person name="Labutti K."/>
            <person name="Zhao Z."/>
            <person name="Chiniquy J."/>
            <person name="Barry K."/>
            <person name="Brewer H.M."/>
            <person name="Purvine S.O."/>
            <person name="Wright A.T."/>
            <person name="Boxma B."/>
            <person name="Van Alen T."/>
            <person name="Hackstein J.H."/>
            <person name="Baker S.E."/>
            <person name="Grigoriev I.V."/>
            <person name="O'Malley M.A."/>
        </authorList>
    </citation>
    <scope>NUCLEOTIDE SEQUENCE [LARGE SCALE GENOMIC DNA]</scope>
    <source>
        <strain evidence="6 7">G1</strain>
    </source>
</reference>
<feature type="domain" description="Protein HGH1 N-terminal" evidence="4">
    <location>
        <begin position="94"/>
        <end position="280"/>
    </location>
</feature>
<evidence type="ECO:0000313" key="7">
    <source>
        <dbReference type="Proteomes" id="UP000193920"/>
    </source>
</evidence>
<gene>
    <name evidence="6" type="ORF">LY90DRAFT_700459</name>
</gene>
<comment type="caution">
    <text evidence="6">The sequence shown here is derived from an EMBL/GenBank/DDBJ whole genome shotgun (WGS) entry which is preliminary data.</text>
</comment>
<dbReference type="Gene3D" id="1.25.10.10">
    <property type="entry name" value="Leucine-rich Repeat Variant"/>
    <property type="match status" value="1"/>
</dbReference>
<comment type="similarity">
    <text evidence="1">Belongs to the HGH1 family.</text>
</comment>
<dbReference type="OrthoDB" id="338814at2759"/>